<name>V4RN45_9HYPH</name>
<evidence type="ECO:0000259" key="10">
    <source>
        <dbReference type="PROSITE" id="PS52029"/>
    </source>
</evidence>
<feature type="domain" description="L,D-TPase catalytic" evidence="10">
    <location>
        <begin position="47"/>
        <end position="183"/>
    </location>
</feature>
<comment type="similarity">
    <text evidence="2">Belongs to the YkuD family.</text>
</comment>
<evidence type="ECO:0000256" key="9">
    <source>
        <dbReference type="PROSITE-ProRule" id="PRU01373"/>
    </source>
</evidence>
<dbReference type="SUPFAM" id="SSF141523">
    <property type="entry name" value="L,D-transpeptidase catalytic domain-like"/>
    <property type="match status" value="1"/>
</dbReference>
<keyword evidence="6 9" id="KW-0133">Cell shape</keyword>
<dbReference type="GO" id="GO:0018104">
    <property type="term" value="P:peptidoglycan-protein cross-linking"/>
    <property type="evidence" value="ECO:0007669"/>
    <property type="project" value="TreeGrafter"/>
</dbReference>
<dbReference type="UniPathway" id="UPA00219"/>
<dbReference type="eggNOG" id="COG1376">
    <property type="taxonomic scope" value="Bacteria"/>
</dbReference>
<evidence type="ECO:0000256" key="5">
    <source>
        <dbReference type="ARBA" id="ARBA00022801"/>
    </source>
</evidence>
<reference evidence="11 12" key="1">
    <citation type="journal article" date="2014" name="Genome Announc.">
        <title>Draft Genome Sequence of Lutibaculum baratangense Strain AMV1T, Isolated from a Mud Volcano in Andamans, India.</title>
        <authorList>
            <person name="Singh A."/>
            <person name="Sreenivas A."/>
            <person name="Sathyanarayana Reddy G."/>
            <person name="Pinnaka A.K."/>
            <person name="Shivaji S."/>
        </authorList>
    </citation>
    <scope>NUCLEOTIDE SEQUENCE [LARGE SCALE GENOMIC DNA]</scope>
    <source>
        <strain evidence="11 12">AMV1</strain>
    </source>
</reference>
<keyword evidence="12" id="KW-1185">Reference proteome</keyword>
<dbReference type="STRING" id="631454.N177_0100"/>
<sequence>MFLGGALAFAAAAAACTPQQGGLTSYAGLDPRFARRQVDYAGKEKPGTIVVDTSERYLYFVEPGGKATRYGIGVGREGAAWAGTAYVGRKEEWPRWTPTANMIARDSRLLQYAGGVEGGEHNPLGARALYLYRGGRDTMYRLHGTNAPWSIGQASSSGCIRLLNEDVMHLYERVPMGSRVIVRR</sequence>
<feature type="active site" description="Nucleophile" evidence="9">
    <location>
        <position position="159"/>
    </location>
</feature>
<keyword evidence="4" id="KW-0808">Transferase</keyword>
<dbReference type="Proteomes" id="UP000017819">
    <property type="component" value="Unassembled WGS sequence"/>
</dbReference>
<evidence type="ECO:0000256" key="8">
    <source>
        <dbReference type="ARBA" id="ARBA00023316"/>
    </source>
</evidence>
<comment type="pathway">
    <text evidence="1 9">Cell wall biogenesis; peptidoglycan biosynthesis.</text>
</comment>
<evidence type="ECO:0000256" key="1">
    <source>
        <dbReference type="ARBA" id="ARBA00004752"/>
    </source>
</evidence>
<organism evidence="11 12">
    <name type="scientific">Lutibaculum baratangense AMV1</name>
    <dbReference type="NCBI Taxonomy" id="631454"/>
    <lineage>
        <taxon>Bacteria</taxon>
        <taxon>Pseudomonadati</taxon>
        <taxon>Pseudomonadota</taxon>
        <taxon>Alphaproteobacteria</taxon>
        <taxon>Hyphomicrobiales</taxon>
        <taxon>Tepidamorphaceae</taxon>
        <taxon>Lutibaculum</taxon>
    </lineage>
</organism>
<comment type="caution">
    <text evidence="11">The sequence shown here is derived from an EMBL/GenBank/DDBJ whole genome shotgun (WGS) entry which is preliminary data.</text>
</comment>
<dbReference type="PROSITE" id="PS52029">
    <property type="entry name" value="LD_TPASE"/>
    <property type="match status" value="1"/>
</dbReference>
<evidence type="ECO:0000256" key="3">
    <source>
        <dbReference type="ARBA" id="ARBA00022676"/>
    </source>
</evidence>
<feature type="active site" description="Proton donor/acceptor" evidence="9">
    <location>
        <position position="143"/>
    </location>
</feature>
<evidence type="ECO:0000256" key="6">
    <source>
        <dbReference type="ARBA" id="ARBA00022960"/>
    </source>
</evidence>
<dbReference type="EMBL" id="AWXZ01000005">
    <property type="protein sequence ID" value="ESR27406.1"/>
    <property type="molecule type" value="Genomic_DNA"/>
</dbReference>
<dbReference type="InterPro" id="IPR005490">
    <property type="entry name" value="LD_TPept_cat_dom"/>
</dbReference>
<dbReference type="InterPro" id="IPR050979">
    <property type="entry name" value="LD-transpeptidase"/>
</dbReference>
<dbReference type="Pfam" id="PF03734">
    <property type="entry name" value="YkuD"/>
    <property type="match status" value="1"/>
</dbReference>
<evidence type="ECO:0000313" key="11">
    <source>
        <dbReference type="EMBL" id="ESR27406.1"/>
    </source>
</evidence>
<dbReference type="FunFam" id="2.40.440.10:FF:000002">
    <property type="entry name" value="L,D-transpeptidase ErfK/SrfK"/>
    <property type="match status" value="1"/>
</dbReference>
<evidence type="ECO:0000313" key="12">
    <source>
        <dbReference type="Proteomes" id="UP000017819"/>
    </source>
</evidence>
<dbReference type="GO" id="GO:0016757">
    <property type="term" value="F:glycosyltransferase activity"/>
    <property type="evidence" value="ECO:0007669"/>
    <property type="project" value="UniProtKB-KW"/>
</dbReference>
<protein>
    <recommendedName>
        <fullName evidence="10">L,D-TPase catalytic domain-containing protein</fullName>
    </recommendedName>
</protein>
<dbReference type="GO" id="GO:0071555">
    <property type="term" value="P:cell wall organization"/>
    <property type="evidence" value="ECO:0007669"/>
    <property type="project" value="UniProtKB-UniRule"/>
</dbReference>
<dbReference type="Gene3D" id="2.40.440.10">
    <property type="entry name" value="L,D-transpeptidase catalytic domain-like"/>
    <property type="match status" value="1"/>
</dbReference>
<dbReference type="GO" id="GO:0008360">
    <property type="term" value="P:regulation of cell shape"/>
    <property type="evidence" value="ECO:0007669"/>
    <property type="project" value="UniProtKB-UniRule"/>
</dbReference>
<evidence type="ECO:0000256" key="4">
    <source>
        <dbReference type="ARBA" id="ARBA00022679"/>
    </source>
</evidence>
<dbReference type="GO" id="GO:0071972">
    <property type="term" value="F:peptidoglycan L,D-transpeptidase activity"/>
    <property type="evidence" value="ECO:0007669"/>
    <property type="project" value="TreeGrafter"/>
</dbReference>
<keyword evidence="5" id="KW-0378">Hydrolase</keyword>
<dbReference type="AlphaFoldDB" id="V4RN45"/>
<keyword evidence="7 9" id="KW-0573">Peptidoglycan synthesis</keyword>
<dbReference type="GO" id="GO:0005576">
    <property type="term" value="C:extracellular region"/>
    <property type="evidence" value="ECO:0007669"/>
    <property type="project" value="TreeGrafter"/>
</dbReference>
<evidence type="ECO:0000256" key="2">
    <source>
        <dbReference type="ARBA" id="ARBA00005992"/>
    </source>
</evidence>
<dbReference type="PANTHER" id="PTHR30582">
    <property type="entry name" value="L,D-TRANSPEPTIDASE"/>
    <property type="match status" value="1"/>
</dbReference>
<evidence type="ECO:0000256" key="7">
    <source>
        <dbReference type="ARBA" id="ARBA00022984"/>
    </source>
</evidence>
<accession>V4RN45</accession>
<gene>
    <name evidence="11" type="ORF">N177_0100</name>
</gene>
<keyword evidence="3" id="KW-0328">Glycosyltransferase</keyword>
<dbReference type="PANTHER" id="PTHR30582:SF24">
    <property type="entry name" value="L,D-TRANSPEPTIDASE ERFK_SRFK-RELATED"/>
    <property type="match status" value="1"/>
</dbReference>
<keyword evidence="8 9" id="KW-0961">Cell wall biogenesis/degradation</keyword>
<proteinExistence type="inferred from homology"/>
<dbReference type="CDD" id="cd16913">
    <property type="entry name" value="YkuD_like"/>
    <property type="match status" value="1"/>
</dbReference>
<dbReference type="InterPro" id="IPR038063">
    <property type="entry name" value="Transpep_catalytic_dom"/>
</dbReference>